<keyword evidence="3 6" id="KW-0862">Zinc</keyword>
<evidence type="ECO:0000256" key="4">
    <source>
        <dbReference type="ARBA" id="ARBA00023167"/>
    </source>
</evidence>
<dbReference type="SUPFAM" id="SSF53639">
    <property type="entry name" value="AraD/HMP-PK domain-like"/>
    <property type="match status" value="1"/>
</dbReference>
<name>E3IVW3_PSEI1</name>
<dbReference type="HOGENOM" id="CLU_006033_4_1_11"/>
<dbReference type="EMBL" id="CP002299">
    <property type="protein sequence ID" value="ADP83765.1"/>
    <property type="molecule type" value="Genomic_DNA"/>
</dbReference>
<evidence type="ECO:0000313" key="9">
    <source>
        <dbReference type="EMBL" id="ADP83765.1"/>
    </source>
</evidence>
<dbReference type="SMART" id="SM01007">
    <property type="entry name" value="Aldolase_II"/>
    <property type="match status" value="1"/>
</dbReference>
<proteinExistence type="inferred from homology"/>
<dbReference type="EC" id="4.2.1.109" evidence="6"/>
<dbReference type="GO" id="GO:0046570">
    <property type="term" value="F:methylthioribulose 1-phosphate dehydratase activity"/>
    <property type="evidence" value="ECO:0007669"/>
    <property type="project" value="UniProtKB-UniRule"/>
</dbReference>
<keyword evidence="4 6" id="KW-0486">Methionine biosynthesis</keyword>
<evidence type="ECO:0000256" key="5">
    <source>
        <dbReference type="ARBA" id="ARBA00023239"/>
    </source>
</evidence>
<dbReference type="NCBIfam" id="TIGR03328">
    <property type="entry name" value="salvage_mtnB"/>
    <property type="match status" value="1"/>
</dbReference>
<comment type="function">
    <text evidence="6">Catalyzes the dehydration of methylthioribulose-1-phosphate (MTRu-1-P) into 2,3-diketo-5-methylthiopentyl-1-phosphate (DK-MTP-1-P).</text>
</comment>
<keyword evidence="5 6" id="KW-0456">Lyase</keyword>
<dbReference type="PANTHER" id="PTHR10640">
    <property type="entry name" value="METHYLTHIORIBULOSE-1-PHOSPHATE DEHYDRATASE"/>
    <property type="match status" value="1"/>
</dbReference>
<evidence type="ECO:0000313" key="10">
    <source>
        <dbReference type="Proteomes" id="UP000002484"/>
    </source>
</evidence>
<evidence type="ECO:0000256" key="3">
    <source>
        <dbReference type="ARBA" id="ARBA00022833"/>
    </source>
</evidence>
<dbReference type="OrthoDB" id="9786287at2"/>
<evidence type="ECO:0000256" key="1">
    <source>
        <dbReference type="ARBA" id="ARBA00022605"/>
    </source>
</evidence>
<dbReference type="GO" id="GO:0019509">
    <property type="term" value="P:L-methionine salvage from methylthioadenosine"/>
    <property type="evidence" value="ECO:0007669"/>
    <property type="project" value="UniProtKB-UniRule"/>
</dbReference>
<accession>E3IVW3</accession>
<dbReference type="InterPro" id="IPR017714">
    <property type="entry name" value="MethylthioRu-1-P_deHdtase_MtnB"/>
</dbReference>
<reference evidence="9 10" key="1">
    <citation type="submission" date="2010-10" db="EMBL/GenBank/DDBJ databases">
        <title>Complete sequence of Frankia sp. EuI1c.</title>
        <authorList>
            <consortium name="US DOE Joint Genome Institute"/>
            <person name="Lucas S."/>
            <person name="Copeland A."/>
            <person name="Lapidus A."/>
            <person name="Cheng J.-F."/>
            <person name="Bruce D."/>
            <person name="Goodwin L."/>
            <person name="Pitluck S."/>
            <person name="Chertkov O."/>
            <person name="Detter J.C."/>
            <person name="Han C."/>
            <person name="Tapia R."/>
            <person name="Land M."/>
            <person name="Hauser L."/>
            <person name="Jeffries C."/>
            <person name="Kyrpides N."/>
            <person name="Ivanova N."/>
            <person name="Mikhailova N."/>
            <person name="Beauchemin N."/>
            <person name="Sen A."/>
            <person name="Sur S.A."/>
            <person name="Gtari M."/>
            <person name="Wall L."/>
            <person name="Tisa L."/>
            <person name="Woyke T."/>
        </authorList>
    </citation>
    <scope>NUCLEOTIDE SEQUENCE [LARGE SCALE GENOMIC DNA]</scope>
    <source>
        <strain evidence="10">DSM 45817 / CECT 9037 / EuI1c</strain>
    </source>
</reference>
<comment type="catalytic activity">
    <reaction evidence="6">
        <text>5-(methylsulfanyl)-D-ribulose 1-phosphate = 5-methylsulfanyl-2,3-dioxopentyl phosphate + H2O</text>
        <dbReference type="Rhea" id="RHEA:15549"/>
        <dbReference type="ChEBI" id="CHEBI:15377"/>
        <dbReference type="ChEBI" id="CHEBI:58548"/>
        <dbReference type="ChEBI" id="CHEBI:58828"/>
        <dbReference type="EC" id="4.2.1.109"/>
    </reaction>
</comment>
<dbReference type="GO" id="GO:0005737">
    <property type="term" value="C:cytoplasm"/>
    <property type="evidence" value="ECO:0007669"/>
    <property type="project" value="UniProtKB-UniRule"/>
</dbReference>
<evidence type="ECO:0000256" key="7">
    <source>
        <dbReference type="SAM" id="MobiDB-lite"/>
    </source>
</evidence>
<dbReference type="STRING" id="298654.FraEuI1c_5781"/>
<dbReference type="RefSeq" id="WP_013426883.1">
    <property type="nucleotide sequence ID" value="NC_014666.1"/>
</dbReference>
<comment type="pathway">
    <text evidence="6">Amino-acid biosynthesis; L-methionine biosynthesis via salvage pathway; L-methionine from S-methyl-5-thio-alpha-D-ribose 1-phosphate: step 2/6.</text>
</comment>
<dbReference type="Gene3D" id="3.40.225.10">
    <property type="entry name" value="Class II aldolase/adducin N-terminal domain"/>
    <property type="match status" value="1"/>
</dbReference>
<evidence type="ECO:0000256" key="6">
    <source>
        <dbReference type="HAMAP-Rule" id="MF_01677"/>
    </source>
</evidence>
<protein>
    <recommendedName>
        <fullName evidence="6">Methylthioribulose-1-phosphate dehydratase</fullName>
        <shortName evidence="6">MTRu-1-P dehydratase</shortName>
        <ecNumber evidence="6">4.2.1.109</ecNumber>
    </recommendedName>
</protein>
<dbReference type="PANTHER" id="PTHR10640:SF7">
    <property type="entry name" value="METHYLTHIORIBULOSE-1-PHOSPHATE DEHYDRATASE"/>
    <property type="match status" value="1"/>
</dbReference>
<evidence type="ECO:0000259" key="8">
    <source>
        <dbReference type="SMART" id="SM01007"/>
    </source>
</evidence>
<gene>
    <name evidence="6" type="primary">mtnB</name>
    <name evidence="9" type="ordered locus">FraEuI1c_5781</name>
</gene>
<evidence type="ECO:0000256" key="2">
    <source>
        <dbReference type="ARBA" id="ARBA00022723"/>
    </source>
</evidence>
<feature type="domain" description="Class II aldolase/adducin N-terminal" evidence="8">
    <location>
        <begin position="13"/>
        <end position="218"/>
    </location>
</feature>
<dbReference type="Pfam" id="PF00596">
    <property type="entry name" value="Aldolase_II"/>
    <property type="match status" value="1"/>
</dbReference>
<keyword evidence="2 6" id="KW-0479">Metal-binding</keyword>
<keyword evidence="1 6" id="KW-0028">Amino-acid biosynthesis</keyword>
<keyword evidence="10" id="KW-1185">Reference proteome</keyword>
<dbReference type="Proteomes" id="UP000002484">
    <property type="component" value="Chromosome"/>
</dbReference>
<dbReference type="UniPathway" id="UPA00904">
    <property type="reaction ID" value="UER00875"/>
</dbReference>
<feature type="binding site" evidence="6">
    <location>
        <position position="120"/>
    </location>
    <ligand>
        <name>Zn(2+)</name>
        <dbReference type="ChEBI" id="CHEBI:29105"/>
    </ligand>
</feature>
<comment type="cofactor">
    <cofactor evidence="6">
        <name>Zn(2+)</name>
        <dbReference type="ChEBI" id="CHEBI:29105"/>
    </cofactor>
    <text evidence="6">Binds 1 zinc ion per subunit.</text>
</comment>
<organism evidence="9 10">
    <name type="scientific">Pseudofrankia inefficax (strain DSM 45817 / CECT 9037 / DDB 130130 / EuI1c)</name>
    <name type="common">Frankia inefficax</name>
    <dbReference type="NCBI Taxonomy" id="298654"/>
    <lineage>
        <taxon>Bacteria</taxon>
        <taxon>Bacillati</taxon>
        <taxon>Actinomycetota</taxon>
        <taxon>Actinomycetes</taxon>
        <taxon>Frankiales</taxon>
        <taxon>Frankiaceae</taxon>
        <taxon>Pseudofrankia</taxon>
    </lineage>
</organism>
<dbReference type="GO" id="GO:0008270">
    <property type="term" value="F:zinc ion binding"/>
    <property type="evidence" value="ECO:0007669"/>
    <property type="project" value="UniProtKB-UniRule"/>
</dbReference>
<dbReference type="HAMAP" id="MF_01677">
    <property type="entry name" value="Salvage_MtnB"/>
    <property type="match status" value="1"/>
</dbReference>
<feature type="region of interest" description="Disordered" evidence="7">
    <location>
        <begin position="77"/>
        <end position="100"/>
    </location>
</feature>
<comment type="similarity">
    <text evidence="6">Belongs to the aldolase class II family. MtnB subfamily.</text>
</comment>
<sequence length="220" mass="21941">MADGGVDLAAAARELVTEAARFAGFGWMRATSGNLSVVLGRDPLRLAVTASGGDKGELTAGDIVLVDAVGRLLPSPGAGSATAAASPSRPAAARPGPRPSAEAALHARLAAATGAGAVVHLHTLASVRAAGRHPGGLELAGLEMLKALGRPADGPATRLPVIQNSQDMTVLGDAALAALEPAVPALLVAGHGLYAWGEDLRSARRHAEAADWLCALVTDG</sequence>
<dbReference type="InParanoid" id="E3IVW3"/>
<dbReference type="KEGG" id="fri:FraEuI1c_5781"/>
<dbReference type="InterPro" id="IPR001303">
    <property type="entry name" value="Aldolase_II/adducin_N"/>
</dbReference>
<dbReference type="InterPro" id="IPR036409">
    <property type="entry name" value="Aldolase_II/adducin_N_sf"/>
</dbReference>
<dbReference type="AlphaFoldDB" id="E3IVW3"/>
<feature type="binding site" evidence="6">
    <location>
        <position position="122"/>
    </location>
    <ligand>
        <name>Zn(2+)</name>
        <dbReference type="ChEBI" id="CHEBI:29105"/>
    </ligand>
</feature>
<dbReference type="eggNOG" id="COG0235">
    <property type="taxonomic scope" value="Bacteria"/>
</dbReference>